<keyword evidence="2" id="KW-1185">Reference proteome</keyword>
<accession>A0AAD7JF95</accession>
<proteinExistence type="predicted"/>
<protein>
    <submittedName>
        <fullName evidence="1">Uncharacterized protein</fullName>
    </submittedName>
</protein>
<gene>
    <name evidence="1" type="ORF">DFH07DRAFT_770834</name>
</gene>
<name>A0AAD7JF95_9AGAR</name>
<dbReference type="AlphaFoldDB" id="A0AAD7JF95"/>
<dbReference type="Proteomes" id="UP001215280">
    <property type="component" value="Unassembled WGS sequence"/>
</dbReference>
<organism evidence="1 2">
    <name type="scientific">Mycena maculata</name>
    <dbReference type="NCBI Taxonomy" id="230809"/>
    <lineage>
        <taxon>Eukaryota</taxon>
        <taxon>Fungi</taxon>
        <taxon>Dikarya</taxon>
        <taxon>Basidiomycota</taxon>
        <taxon>Agaricomycotina</taxon>
        <taxon>Agaricomycetes</taxon>
        <taxon>Agaricomycetidae</taxon>
        <taxon>Agaricales</taxon>
        <taxon>Marasmiineae</taxon>
        <taxon>Mycenaceae</taxon>
        <taxon>Mycena</taxon>
    </lineage>
</organism>
<evidence type="ECO:0000313" key="1">
    <source>
        <dbReference type="EMBL" id="KAJ7763677.1"/>
    </source>
</evidence>
<comment type="caution">
    <text evidence="1">The sequence shown here is derived from an EMBL/GenBank/DDBJ whole genome shotgun (WGS) entry which is preliminary data.</text>
</comment>
<sequence length="228" mass="25290">MVSDAQVLTLINSNHSLTVFSGPGRRVNKGISVVAEALMVRANHLAHLLGLGPDAVAKEITSYFRDRMREQHLRCKTLSMQGRALEHIVRLATSFPGLRSLFLLSEHMKWGSNLSKDAHTISALWDRDDDLANEKWQFWRFFAVVCLSDTIISTILEECPSTLELTKCDAKNSVIERLLIAHEDAANIFSGALCISDVLAWLGPGFIWLGLHKSQARAQARKSGLALA</sequence>
<reference evidence="1" key="1">
    <citation type="submission" date="2023-03" db="EMBL/GenBank/DDBJ databases">
        <title>Massive genome expansion in bonnet fungi (Mycena s.s.) driven by repeated elements and novel gene families across ecological guilds.</title>
        <authorList>
            <consortium name="Lawrence Berkeley National Laboratory"/>
            <person name="Harder C.B."/>
            <person name="Miyauchi S."/>
            <person name="Viragh M."/>
            <person name="Kuo A."/>
            <person name="Thoen E."/>
            <person name="Andreopoulos B."/>
            <person name="Lu D."/>
            <person name="Skrede I."/>
            <person name="Drula E."/>
            <person name="Henrissat B."/>
            <person name="Morin E."/>
            <person name="Kohler A."/>
            <person name="Barry K."/>
            <person name="LaButti K."/>
            <person name="Morin E."/>
            <person name="Salamov A."/>
            <person name="Lipzen A."/>
            <person name="Mereny Z."/>
            <person name="Hegedus B."/>
            <person name="Baldrian P."/>
            <person name="Stursova M."/>
            <person name="Weitz H."/>
            <person name="Taylor A."/>
            <person name="Grigoriev I.V."/>
            <person name="Nagy L.G."/>
            <person name="Martin F."/>
            <person name="Kauserud H."/>
        </authorList>
    </citation>
    <scope>NUCLEOTIDE SEQUENCE</scope>
    <source>
        <strain evidence="1">CBHHK188m</strain>
    </source>
</reference>
<dbReference type="EMBL" id="JARJLG010000040">
    <property type="protein sequence ID" value="KAJ7763677.1"/>
    <property type="molecule type" value="Genomic_DNA"/>
</dbReference>
<evidence type="ECO:0000313" key="2">
    <source>
        <dbReference type="Proteomes" id="UP001215280"/>
    </source>
</evidence>